<evidence type="ECO:0000259" key="1">
    <source>
        <dbReference type="Pfam" id="PF08984"/>
    </source>
</evidence>
<dbReference type="eggNOG" id="COG4309">
    <property type="taxonomic scope" value="Bacteria"/>
</dbReference>
<dbReference type="SUPFAM" id="SSF140683">
    <property type="entry name" value="SP0561-like"/>
    <property type="match status" value="1"/>
</dbReference>
<dbReference type="RefSeq" id="WP_014855786.1">
    <property type="nucleotide sequence ID" value="NC_018178.1"/>
</dbReference>
<evidence type="ECO:0000313" key="3">
    <source>
        <dbReference type="Proteomes" id="UP000009011"/>
    </source>
</evidence>
<sequence length="173" mass="19672">MTTEKCDITPNTIVGDLLRDYPELEDKLIEIAPVFSKLKNPVLRKTVAKVATLKQAAQIAGMPVAMLINKLRSEVNMGQIDIEHDKEEIKEKPDWVSEGKIVNEYDASIDIENGLHPAAKVTREILSLNENDIYLLITPFLPAPLIKIIEDKGYKTYSEQIDNQTWHTYIVRK</sequence>
<protein>
    <recommendedName>
        <fullName evidence="1">DUF1858 domain-containing protein</fullName>
    </recommendedName>
</protein>
<keyword evidence="3" id="KW-1185">Reference proteome</keyword>
<dbReference type="Proteomes" id="UP000009011">
    <property type="component" value="Chromosome"/>
</dbReference>
<name>I6Z5B8_MELRP</name>
<proteinExistence type="predicted"/>
<reference evidence="2 3" key="1">
    <citation type="journal article" date="2013" name="PLoS ONE">
        <title>Genomic analysis of Melioribacter roseus, facultatively anaerobic organotrophic bacterium representing a novel deep lineage within Bacteriodetes/Chlorobi group.</title>
        <authorList>
            <person name="Kadnikov V.V."/>
            <person name="Mardanov A.V."/>
            <person name="Podosokorskaya O.A."/>
            <person name="Gavrilov S.N."/>
            <person name="Kublanov I.V."/>
            <person name="Beletsky A.V."/>
            <person name="Bonch-Osmolovskaya E.A."/>
            <person name="Ravin N.V."/>
        </authorList>
    </citation>
    <scope>NUCLEOTIDE SEQUENCE [LARGE SCALE GENOMIC DNA]</scope>
    <source>
        <strain evidence="3">JCM 17771 / P3M-2</strain>
    </source>
</reference>
<dbReference type="STRING" id="1191523.MROS_1111"/>
<dbReference type="EMBL" id="CP003557">
    <property type="protein sequence ID" value="AFN74350.1"/>
    <property type="molecule type" value="Genomic_DNA"/>
</dbReference>
<dbReference type="AlphaFoldDB" id="I6Z5B8"/>
<accession>I6Z5B8</accession>
<dbReference type="InterPro" id="IPR038062">
    <property type="entry name" value="ScdA-like_N_sf"/>
</dbReference>
<dbReference type="InterPro" id="IPR015077">
    <property type="entry name" value="DUF1858"/>
</dbReference>
<dbReference type="HOGENOM" id="CLU_1507616_0_0_10"/>
<gene>
    <name evidence="2" type="ordered locus">MROS_1111</name>
</gene>
<feature type="domain" description="DUF1858" evidence="1">
    <location>
        <begin position="8"/>
        <end position="68"/>
    </location>
</feature>
<organism evidence="2 3">
    <name type="scientific">Melioribacter roseus (strain DSM 23840 / JCM 17771 / VKM B-2668 / P3M-2)</name>
    <dbReference type="NCBI Taxonomy" id="1191523"/>
    <lineage>
        <taxon>Bacteria</taxon>
        <taxon>Pseudomonadati</taxon>
        <taxon>Ignavibacteriota</taxon>
        <taxon>Ignavibacteria</taxon>
        <taxon>Ignavibacteriales</taxon>
        <taxon>Melioribacteraceae</taxon>
        <taxon>Melioribacter</taxon>
    </lineage>
</organism>
<dbReference type="KEGG" id="mro:MROS_1111"/>
<dbReference type="OrthoDB" id="128918at2"/>
<dbReference type="Pfam" id="PF08984">
    <property type="entry name" value="DUF1858"/>
    <property type="match status" value="1"/>
</dbReference>
<dbReference type="Gene3D" id="1.10.3910.10">
    <property type="entry name" value="SP0561-like"/>
    <property type="match status" value="1"/>
</dbReference>
<evidence type="ECO:0000313" key="2">
    <source>
        <dbReference type="EMBL" id="AFN74350.1"/>
    </source>
</evidence>